<evidence type="ECO:0000313" key="2">
    <source>
        <dbReference type="EMBL" id="MBC8520073.1"/>
    </source>
</evidence>
<dbReference type="AlphaFoldDB" id="A0A8J6P0V1"/>
<proteinExistence type="predicted"/>
<dbReference type="PANTHER" id="PTHR35562">
    <property type="entry name" value="DNA ENDONUCLEASE SMRA-RELATED"/>
    <property type="match status" value="1"/>
</dbReference>
<dbReference type="PANTHER" id="PTHR35562:SF2">
    <property type="entry name" value="DNA ENDONUCLEASE SMRA-RELATED"/>
    <property type="match status" value="1"/>
</dbReference>
<protein>
    <submittedName>
        <fullName evidence="2">Smr/MutS family protein</fullName>
    </submittedName>
</protein>
<dbReference type="InterPro" id="IPR002625">
    <property type="entry name" value="Smr_dom"/>
</dbReference>
<dbReference type="Pfam" id="PF01713">
    <property type="entry name" value="Smr"/>
    <property type="match status" value="1"/>
</dbReference>
<dbReference type="PROSITE" id="PS50828">
    <property type="entry name" value="SMR"/>
    <property type="match status" value="1"/>
</dbReference>
<dbReference type="SUPFAM" id="SSF160443">
    <property type="entry name" value="SMR domain-like"/>
    <property type="match status" value="1"/>
</dbReference>
<name>A0A8J6P0V1_9GAMM</name>
<evidence type="ECO:0000313" key="3">
    <source>
        <dbReference type="Proteomes" id="UP000654401"/>
    </source>
</evidence>
<evidence type="ECO:0000259" key="1">
    <source>
        <dbReference type="PROSITE" id="PS50828"/>
    </source>
</evidence>
<sequence>MTDSDSDHKIESEDAALFREITRDVRPLNKDNRADTYSQRARSEHIKDSFSELSLSEEHSSIIATDKNDPLLEMVQPEERLFYLRGELPGSTLKKFKRGDLCSRDELDLHGLNSVEAARELASFIRFALHNGVRCFRLIHGKGTRSADKLPILKSMVNMWLRHHGSVLAFCSARQRDGGSGALYVLLKRPDI</sequence>
<dbReference type="Gene3D" id="3.30.1370.110">
    <property type="match status" value="1"/>
</dbReference>
<organism evidence="2 3">
    <name type="scientific">Candidatus Thiopontia autotrophica</name>
    <dbReference type="NCBI Taxonomy" id="2841688"/>
    <lineage>
        <taxon>Bacteria</taxon>
        <taxon>Pseudomonadati</taxon>
        <taxon>Pseudomonadota</taxon>
        <taxon>Gammaproteobacteria</taxon>
        <taxon>Candidatus Thiopontia</taxon>
    </lineage>
</organism>
<accession>A0A8J6P0V1</accession>
<gene>
    <name evidence="2" type="ORF">H8D24_06685</name>
</gene>
<comment type="caution">
    <text evidence="2">The sequence shown here is derived from an EMBL/GenBank/DDBJ whole genome shotgun (WGS) entry which is preliminary data.</text>
</comment>
<dbReference type="InterPro" id="IPR036063">
    <property type="entry name" value="Smr_dom_sf"/>
</dbReference>
<feature type="domain" description="Smr" evidence="1">
    <location>
        <begin position="107"/>
        <end position="188"/>
    </location>
</feature>
<reference evidence="2 3" key="1">
    <citation type="submission" date="2020-08" db="EMBL/GenBank/DDBJ databases">
        <title>Bridging the membrane lipid divide: bacteria of the FCB group superphylum have the potential to synthesize archaeal ether lipids.</title>
        <authorList>
            <person name="Villanueva L."/>
            <person name="Von Meijenfeldt F.A.B."/>
            <person name="Westbye A.B."/>
            <person name="Yadav S."/>
            <person name="Hopmans E.C."/>
            <person name="Dutilh B.E."/>
            <person name="Sinninghe Damste J.S."/>
        </authorList>
    </citation>
    <scope>NUCLEOTIDE SEQUENCE [LARGE SCALE GENOMIC DNA]</scope>
    <source>
        <strain evidence="2">NIOZ-UU100</strain>
    </source>
</reference>
<dbReference type="EMBL" id="JACNFK010000034">
    <property type="protein sequence ID" value="MBC8520073.1"/>
    <property type="molecule type" value="Genomic_DNA"/>
</dbReference>
<dbReference type="Proteomes" id="UP000654401">
    <property type="component" value="Unassembled WGS sequence"/>
</dbReference>
<dbReference type="SMART" id="SM00463">
    <property type="entry name" value="SMR"/>
    <property type="match status" value="1"/>
</dbReference>